<name>A0A9D1EYZ0_9BACT</name>
<keyword evidence="1" id="KW-0472">Membrane</keyword>
<sequence>MAETIIAVISSFMSLAVAIIIAIVQYRQSKRMEELAKRQDREEKRRREQYIIAKRNTFIMKYYNEAHEIYLLPLCWISSIYKPAFCYHRKMYMEFNMLERDIQDAICQYMNLKIIRPDCEGDDFYSKCVAAIEQAEKKYYIGNHTSIFYEGAKYFYRGLTRYNDNELPVNLFNLENRFTDLLREYKENPDKCSDPILQFANEFDYYSAEEPIACEISAVIVKWLAEWSASDSLDYENFWVPGEYSYESIDTMEDLFLCALFCVYVYLIMPTR</sequence>
<proteinExistence type="predicted"/>
<evidence type="ECO:0000256" key="1">
    <source>
        <dbReference type="SAM" id="Phobius"/>
    </source>
</evidence>
<dbReference type="AlphaFoldDB" id="A0A9D1EYZ0"/>
<gene>
    <name evidence="2" type="ORF">IAC10_05105</name>
</gene>
<comment type="caution">
    <text evidence="2">The sequence shown here is derived from an EMBL/GenBank/DDBJ whole genome shotgun (WGS) entry which is preliminary data.</text>
</comment>
<keyword evidence="1" id="KW-0812">Transmembrane</keyword>
<dbReference type="Proteomes" id="UP000823928">
    <property type="component" value="Unassembled WGS sequence"/>
</dbReference>
<evidence type="ECO:0000313" key="2">
    <source>
        <dbReference type="EMBL" id="HIS35992.1"/>
    </source>
</evidence>
<feature type="transmembrane region" description="Helical" evidence="1">
    <location>
        <begin position="6"/>
        <end position="24"/>
    </location>
</feature>
<accession>A0A9D1EYZ0</accession>
<reference evidence="2" key="1">
    <citation type="submission" date="2020-10" db="EMBL/GenBank/DDBJ databases">
        <authorList>
            <person name="Gilroy R."/>
        </authorList>
    </citation>
    <scope>NUCLEOTIDE SEQUENCE</scope>
    <source>
        <strain evidence="2">6276</strain>
    </source>
</reference>
<dbReference type="EMBL" id="DVIU01000109">
    <property type="protein sequence ID" value="HIS35992.1"/>
    <property type="molecule type" value="Genomic_DNA"/>
</dbReference>
<evidence type="ECO:0000313" key="3">
    <source>
        <dbReference type="Proteomes" id="UP000823928"/>
    </source>
</evidence>
<protein>
    <submittedName>
        <fullName evidence="2">Uncharacterized protein</fullName>
    </submittedName>
</protein>
<organism evidence="2 3">
    <name type="scientific">Candidatus Scatousia excrementigallinarum</name>
    <dbReference type="NCBI Taxonomy" id="2840935"/>
    <lineage>
        <taxon>Bacteria</taxon>
        <taxon>Candidatus Scatousia</taxon>
    </lineage>
</organism>
<keyword evidence="1" id="KW-1133">Transmembrane helix</keyword>
<reference evidence="2" key="2">
    <citation type="journal article" date="2021" name="PeerJ">
        <title>Extensive microbial diversity within the chicken gut microbiome revealed by metagenomics and culture.</title>
        <authorList>
            <person name="Gilroy R."/>
            <person name="Ravi A."/>
            <person name="Getino M."/>
            <person name="Pursley I."/>
            <person name="Horton D.L."/>
            <person name="Alikhan N.F."/>
            <person name="Baker D."/>
            <person name="Gharbi K."/>
            <person name="Hall N."/>
            <person name="Watson M."/>
            <person name="Adriaenssens E.M."/>
            <person name="Foster-Nyarko E."/>
            <person name="Jarju S."/>
            <person name="Secka A."/>
            <person name="Antonio M."/>
            <person name="Oren A."/>
            <person name="Chaudhuri R.R."/>
            <person name="La Ragione R."/>
            <person name="Hildebrand F."/>
            <person name="Pallen M.J."/>
        </authorList>
    </citation>
    <scope>NUCLEOTIDE SEQUENCE</scope>
    <source>
        <strain evidence="2">6276</strain>
    </source>
</reference>